<dbReference type="Proteomes" id="UP001610063">
    <property type="component" value="Unassembled WGS sequence"/>
</dbReference>
<keyword evidence="4" id="KW-1185">Reference proteome</keyword>
<comment type="similarity">
    <text evidence="1">Belongs to the short-chain fatty acyl-CoA assimilation regulator (ScfR) family.</text>
</comment>
<reference evidence="3 4" key="1">
    <citation type="journal article" date="2013" name="Int. J. Syst. Evol. Microbiol.">
        <title>Marinoscillum luteum sp. nov., isolated from marine sediment.</title>
        <authorList>
            <person name="Cha I.T."/>
            <person name="Park S.J."/>
            <person name="Kim S.J."/>
            <person name="Kim J.G."/>
            <person name="Jung M.Y."/>
            <person name="Shin K.S."/>
            <person name="Kwon K.K."/>
            <person name="Yang S.H."/>
            <person name="Seo Y.S."/>
            <person name="Rhee S.K."/>
        </authorList>
    </citation>
    <scope>NUCLEOTIDE SEQUENCE [LARGE SCALE GENOMIC DNA]</scope>
    <source>
        <strain evidence="3 4">KCTC 23939</strain>
    </source>
</reference>
<accession>A0ABW7NAK1</accession>
<dbReference type="Gene3D" id="1.10.10.2910">
    <property type="match status" value="1"/>
</dbReference>
<dbReference type="PANTHER" id="PTHR43236:SF1">
    <property type="entry name" value="BLL7220 PROTEIN"/>
    <property type="match status" value="1"/>
</dbReference>
<evidence type="ECO:0000313" key="3">
    <source>
        <dbReference type="EMBL" id="MFH6984623.1"/>
    </source>
</evidence>
<sequence length="353" mass="40715">MAFIADRLKSARIMNGLSLQGLADQLKELGQSISKQALNKYEQGESTPNSEMIGFLCEALGVRPDYFSNATLVEFGEIEFRKLSTYPGKERDRIEEVVKDKVRRYLELEQILNLQTEFKNPLEGFPINTIDDIDDAAKELRKEWDIGENPIPNTIELLEEHGIKVVEIISDVKLDAFATKINGAQPLVVLNNAKLDHNLDRKRFSAMHELGHILLKLDQHDDKTKERFCHYFAGALLFPKERIYTELGRSRSKLSFKELGMLKQEYGISMQAIMYRAKELGVINQSTFKQFYFMFNRLGYRNNEPYSYKGFEESNRFSQLLFRGLVEEAISMSKAAALNNQKLADFRKENMII</sequence>
<dbReference type="SUPFAM" id="SSF47413">
    <property type="entry name" value="lambda repressor-like DNA-binding domains"/>
    <property type="match status" value="1"/>
</dbReference>
<dbReference type="InterPro" id="IPR052345">
    <property type="entry name" value="Rad_response_metalloprotease"/>
</dbReference>
<dbReference type="Pfam" id="PF01381">
    <property type="entry name" value="HTH_3"/>
    <property type="match status" value="1"/>
</dbReference>
<dbReference type="PANTHER" id="PTHR43236">
    <property type="entry name" value="ANTITOXIN HIGA1"/>
    <property type="match status" value="1"/>
</dbReference>
<dbReference type="RefSeq" id="WP_395418019.1">
    <property type="nucleotide sequence ID" value="NZ_JBIPKE010000018.1"/>
</dbReference>
<gene>
    <name evidence="3" type="ORF">ACHKAR_14305</name>
</gene>
<dbReference type="InterPro" id="IPR001387">
    <property type="entry name" value="Cro/C1-type_HTH"/>
</dbReference>
<dbReference type="SMART" id="SM00530">
    <property type="entry name" value="HTH_XRE"/>
    <property type="match status" value="1"/>
</dbReference>
<dbReference type="InterPro" id="IPR010982">
    <property type="entry name" value="Lambda_DNA-bd_dom_sf"/>
</dbReference>
<protein>
    <submittedName>
        <fullName evidence="3">Helix-turn-helix domain-containing protein</fullName>
    </submittedName>
</protein>
<feature type="domain" description="HTH cro/C1-type" evidence="2">
    <location>
        <begin position="8"/>
        <end position="67"/>
    </location>
</feature>
<comment type="caution">
    <text evidence="3">The sequence shown here is derived from an EMBL/GenBank/DDBJ whole genome shotgun (WGS) entry which is preliminary data.</text>
</comment>
<dbReference type="EMBL" id="JBIPKE010000018">
    <property type="protein sequence ID" value="MFH6984623.1"/>
    <property type="molecule type" value="Genomic_DNA"/>
</dbReference>
<name>A0ABW7NAK1_9BACT</name>
<dbReference type="CDD" id="cd00093">
    <property type="entry name" value="HTH_XRE"/>
    <property type="match status" value="1"/>
</dbReference>
<evidence type="ECO:0000256" key="1">
    <source>
        <dbReference type="ARBA" id="ARBA00007227"/>
    </source>
</evidence>
<organism evidence="3 4">
    <name type="scientific">Marinoscillum luteum</name>
    <dbReference type="NCBI Taxonomy" id="861051"/>
    <lineage>
        <taxon>Bacteria</taxon>
        <taxon>Pseudomonadati</taxon>
        <taxon>Bacteroidota</taxon>
        <taxon>Cytophagia</taxon>
        <taxon>Cytophagales</taxon>
        <taxon>Reichenbachiellaceae</taxon>
        <taxon>Marinoscillum</taxon>
    </lineage>
</organism>
<dbReference type="InterPro" id="IPR010359">
    <property type="entry name" value="IrrE_HExxH"/>
</dbReference>
<evidence type="ECO:0000259" key="2">
    <source>
        <dbReference type="PROSITE" id="PS50943"/>
    </source>
</evidence>
<dbReference type="Pfam" id="PF06114">
    <property type="entry name" value="Peptidase_M78"/>
    <property type="match status" value="1"/>
</dbReference>
<dbReference type="Gene3D" id="1.10.260.40">
    <property type="entry name" value="lambda repressor-like DNA-binding domains"/>
    <property type="match status" value="1"/>
</dbReference>
<proteinExistence type="inferred from homology"/>
<dbReference type="PROSITE" id="PS50943">
    <property type="entry name" value="HTH_CROC1"/>
    <property type="match status" value="1"/>
</dbReference>
<evidence type="ECO:0000313" key="4">
    <source>
        <dbReference type="Proteomes" id="UP001610063"/>
    </source>
</evidence>